<evidence type="ECO:0000256" key="2">
    <source>
        <dbReference type="PIRSR" id="PIRSR640198-2"/>
    </source>
</evidence>
<dbReference type="PANTHER" id="PTHR13504:SF38">
    <property type="entry name" value="FIDO DOMAIN-CONTAINING PROTEIN"/>
    <property type="match status" value="1"/>
</dbReference>
<feature type="region of interest" description="Disordered" evidence="3">
    <location>
        <begin position="1"/>
        <end position="26"/>
    </location>
</feature>
<protein>
    <submittedName>
        <fullName evidence="5">Fic family protein</fullName>
    </submittedName>
</protein>
<keyword evidence="2" id="KW-0067">ATP-binding</keyword>
<dbReference type="InterPro" id="IPR036597">
    <property type="entry name" value="Fido-like_dom_sf"/>
</dbReference>
<dbReference type="SUPFAM" id="SSF140931">
    <property type="entry name" value="Fic-like"/>
    <property type="match status" value="1"/>
</dbReference>
<feature type="active site" evidence="1">
    <location>
        <position position="241"/>
    </location>
</feature>
<gene>
    <name evidence="5" type="ORF">EV652_1095</name>
</gene>
<keyword evidence="2" id="KW-0547">Nucleotide-binding</keyword>
<feature type="domain" description="Fido" evidence="4">
    <location>
        <begin position="155"/>
        <end position="304"/>
    </location>
</feature>
<dbReference type="Gene3D" id="1.10.3290.10">
    <property type="entry name" value="Fido-like domain"/>
    <property type="match status" value="1"/>
</dbReference>
<dbReference type="GO" id="GO:0005524">
    <property type="term" value="F:ATP binding"/>
    <property type="evidence" value="ECO:0007669"/>
    <property type="project" value="UniProtKB-KW"/>
</dbReference>
<evidence type="ECO:0000256" key="1">
    <source>
        <dbReference type="PIRSR" id="PIRSR640198-1"/>
    </source>
</evidence>
<dbReference type="InterPro" id="IPR040198">
    <property type="entry name" value="Fido_containing"/>
</dbReference>
<keyword evidence="6" id="KW-1185">Reference proteome</keyword>
<dbReference type="Pfam" id="PF02661">
    <property type="entry name" value="Fic"/>
    <property type="match status" value="1"/>
</dbReference>
<dbReference type="PANTHER" id="PTHR13504">
    <property type="entry name" value="FIDO DOMAIN-CONTAINING PROTEIN DDB_G0283145"/>
    <property type="match status" value="1"/>
</dbReference>
<dbReference type="EMBL" id="SLWN01000009">
    <property type="protein sequence ID" value="TCO23182.1"/>
    <property type="molecule type" value="Genomic_DNA"/>
</dbReference>
<comment type="caution">
    <text evidence="5">The sequence shown here is derived from an EMBL/GenBank/DDBJ whole genome shotgun (WGS) entry which is preliminary data.</text>
</comment>
<name>A0A4R2H8T5_9ACTN</name>
<sequence>MEFEQTGRADSGQTSPAEVDPAWPAHVPEVRPWRQRSRGGTAADRMLSEVVAMRPPLIGHRDVRLSPELVGAMEACVLEIAALDHSHGAELAALETLLLRTESVASSKIEHIDASVDDFARALHGIKSNPSATSMAASTAALAALIRSVDEGGDIETAMVQTAHLALMVDDPHEHAYAGRFRDMQNWIGGSDHSPRNAVYVPPPPGTVDEYMADLVVFANRTDLPVLAQAAVVHAQFESVHPFTDGNGRIGRALINTVLRRRGATRRVVVPLASALVARRDDYFDVLGAYREGRIEPIIRSFTAASTVAARESRVTAARIAELQSTWQQKVGSRRGSAASRLLDGLIAAPIFSASEAEEAIGGATSSVYAGIERLHEAGVIRPLTNRTRNQVWGAADLLDELDDLAARIAAAAR</sequence>
<evidence type="ECO:0000259" key="4">
    <source>
        <dbReference type="PROSITE" id="PS51459"/>
    </source>
</evidence>
<evidence type="ECO:0000256" key="3">
    <source>
        <dbReference type="SAM" id="MobiDB-lite"/>
    </source>
</evidence>
<dbReference type="InterPro" id="IPR003812">
    <property type="entry name" value="Fido"/>
</dbReference>
<evidence type="ECO:0000313" key="5">
    <source>
        <dbReference type="EMBL" id="TCO23182.1"/>
    </source>
</evidence>
<dbReference type="RefSeq" id="WP_242002001.1">
    <property type="nucleotide sequence ID" value="NZ_SLWN01000009.1"/>
</dbReference>
<organism evidence="5 6">
    <name type="scientific">Kribbella steppae</name>
    <dbReference type="NCBI Taxonomy" id="2512223"/>
    <lineage>
        <taxon>Bacteria</taxon>
        <taxon>Bacillati</taxon>
        <taxon>Actinomycetota</taxon>
        <taxon>Actinomycetes</taxon>
        <taxon>Propionibacteriales</taxon>
        <taxon>Kribbellaceae</taxon>
        <taxon>Kribbella</taxon>
    </lineage>
</organism>
<dbReference type="Proteomes" id="UP000294508">
    <property type="component" value="Unassembled WGS sequence"/>
</dbReference>
<reference evidence="5 6" key="1">
    <citation type="journal article" date="2015" name="Stand. Genomic Sci.">
        <title>Genomic Encyclopedia of Bacterial and Archaeal Type Strains, Phase III: the genomes of soil and plant-associated and newly described type strains.</title>
        <authorList>
            <person name="Whitman W.B."/>
            <person name="Woyke T."/>
            <person name="Klenk H.P."/>
            <person name="Zhou Y."/>
            <person name="Lilburn T.G."/>
            <person name="Beck B.J."/>
            <person name="De Vos P."/>
            <person name="Vandamme P."/>
            <person name="Eisen J.A."/>
            <person name="Garrity G."/>
            <person name="Hugenholtz P."/>
            <person name="Kyrpides N.C."/>
        </authorList>
    </citation>
    <scope>NUCLEOTIDE SEQUENCE [LARGE SCALE GENOMIC DNA]</scope>
    <source>
        <strain evidence="5 6">VKM Ac-2572</strain>
    </source>
</reference>
<dbReference type="PROSITE" id="PS51459">
    <property type="entry name" value="FIDO"/>
    <property type="match status" value="1"/>
</dbReference>
<dbReference type="AlphaFoldDB" id="A0A4R2H8T5"/>
<feature type="binding site" evidence="2">
    <location>
        <begin position="245"/>
        <end position="252"/>
    </location>
    <ligand>
        <name>ATP</name>
        <dbReference type="ChEBI" id="CHEBI:30616"/>
    </ligand>
</feature>
<proteinExistence type="predicted"/>
<accession>A0A4R2H8T5</accession>
<evidence type="ECO:0000313" key="6">
    <source>
        <dbReference type="Proteomes" id="UP000294508"/>
    </source>
</evidence>